<dbReference type="OrthoDB" id="9793490at2"/>
<reference evidence="11" key="1">
    <citation type="submission" date="2018-12" db="EMBL/GenBank/DDBJ databases">
        <title>Tengunoibacter tsumagoiensis gen. nov., sp. nov., Dictyobacter kobayashii sp. nov., D. alpinus sp. nov., and D. joshuensis sp. nov. and description of Dictyobacteraceae fam. nov. within the order Ktedonobacterales isolated from Tengu-no-mugimeshi.</title>
        <authorList>
            <person name="Wang C.M."/>
            <person name="Zheng Y."/>
            <person name="Sakai Y."/>
            <person name="Toyoda A."/>
            <person name="Minakuchi Y."/>
            <person name="Abe K."/>
            <person name="Yokota A."/>
            <person name="Yabe S."/>
        </authorList>
    </citation>
    <scope>NUCLEOTIDE SEQUENCE [LARGE SCALE GENOMIC DNA]</scope>
    <source>
        <strain evidence="11">Uno16</strain>
    </source>
</reference>
<organism evidence="10 11">
    <name type="scientific">Dictyobacter alpinus</name>
    <dbReference type="NCBI Taxonomy" id="2014873"/>
    <lineage>
        <taxon>Bacteria</taxon>
        <taxon>Bacillati</taxon>
        <taxon>Chloroflexota</taxon>
        <taxon>Ktedonobacteria</taxon>
        <taxon>Ktedonobacterales</taxon>
        <taxon>Dictyobacteraceae</taxon>
        <taxon>Dictyobacter</taxon>
    </lineage>
</organism>
<evidence type="ECO:0000256" key="4">
    <source>
        <dbReference type="ARBA" id="ARBA00022475"/>
    </source>
</evidence>
<feature type="transmembrane region" description="Helical" evidence="8">
    <location>
        <begin position="20"/>
        <end position="44"/>
    </location>
</feature>
<gene>
    <name evidence="10" type="ORF">KDA_60020</name>
</gene>
<dbReference type="InterPro" id="IPR035906">
    <property type="entry name" value="MetI-like_sf"/>
</dbReference>
<feature type="transmembrane region" description="Helical" evidence="8">
    <location>
        <begin position="150"/>
        <end position="171"/>
    </location>
</feature>
<feature type="transmembrane region" description="Helical" evidence="8">
    <location>
        <begin position="56"/>
        <end position="79"/>
    </location>
</feature>
<dbReference type="GO" id="GO:0005886">
    <property type="term" value="C:plasma membrane"/>
    <property type="evidence" value="ECO:0007669"/>
    <property type="project" value="UniProtKB-SubCell"/>
</dbReference>
<dbReference type="Proteomes" id="UP000287171">
    <property type="component" value="Unassembled WGS sequence"/>
</dbReference>
<dbReference type="PANTHER" id="PTHR30450">
    <property type="entry name" value="ABC TRANSPORTER PERMEASE"/>
    <property type="match status" value="1"/>
</dbReference>
<evidence type="ECO:0000256" key="1">
    <source>
        <dbReference type="ARBA" id="ARBA00004651"/>
    </source>
</evidence>
<evidence type="ECO:0000256" key="8">
    <source>
        <dbReference type="RuleBase" id="RU363032"/>
    </source>
</evidence>
<sequence length="222" mass="23948">MDWSYWSYLLPDLWQATQDTLLMVIVSTIFTVLIGLPLGVLLVVTDRDGLLHLSWLHQILGFIVNIGRSLPFIILLVAITPFTRLVVGTTIGTNAAIVPLTIAAIPFFGRVAETSLREVDGGVVEAAKAMGCNGWQIVLKVLIPEALPSLILGVTITIISLVGYSAIAGAVGAGGLGDLAIRYGYQRFETGVMVVTVVLLIVFVQIIQWIGNILAQRMTRHA</sequence>
<keyword evidence="6 8" id="KW-1133">Transmembrane helix</keyword>
<evidence type="ECO:0000256" key="3">
    <source>
        <dbReference type="ARBA" id="ARBA00022448"/>
    </source>
</evidence>
<dbReference type="GO" id="GO:0048473">
    <property type="term" value="P:D-methionine transmembrane transport"/>
    <property type="evidence" value="ECO:0007669"/>
    <property type="project" value="TreeGrafter"/>
</dbReference>
<dbReference type="FunFam" id="1.10.3720.10:FF:000002">
    <property type="entry name" value="D-methionine ABC transporter permease MetI"/>
    <property type="match status" value="1"/>
</dbReference>
<dbReference type="SUPFAM" id="SSF161098">
    <property type="entry name" value="MetI-like"/>
    <property type="match status" value="1"/>
</dbReference>
<comment type="subcellular location">
    <subcellularLocation>
        <location evidence="1 8">Cell membrane</location>
        <topology evidence="1 8">Multi-pass membrane protein</topology>
    </subcellularLocation>
</comment>
<dbReference type="Pfam" id="PF00528">
    <property type="entry name" value="BPD_transp_1"/>
    <property type="match status" value="1"/>
</dbReference>
<dbReference type="InterPro" id="IPR051322">
    <property type="entry name" value="AA_ABC_Transporter_Permease"/>
</dbReference>
<keyword evidence="5 8" id="KW-0812">Transmembrane</keyword>
<dbReference type="CDD" id="cd06261">
    <property type="entry name" value="TM_PBP2"/>
    <property type="match status" value="1"/>
</dbReference>
<dbReference type="InterPro" id="IPR000515">
    <property type="entry name" value="MetI-like"/>
</dbReference>
<proteinExistence type="inferred from homology"/>
<evidence type="ECO:0000313" key="11">
    <source>
        <dbReference type="Proteomes" id="UP000287171"/>
    </source>
</evidence>
<keyword evidence="3 8" id="KW-0813">Transport</keyword>
<dbReference type="Gene3D" id="1.10.3720.10">
    <property type="entry name" value="MetI-like"/>
    <property type="match status" value="1"/>
</dbReference>
<dbReference type="NCBIfam" id="NF008049">
    <property type="entry name" value="PRK10782.1"/>
    <property type="match status" value="1"/>
</dbReference>
<keyword evidence="11" id="KW-1185">Reference proteome</keyword>
<accession>A0A402BGG6</accession>
<evidence type="ECO:0000256" key="2">
    <source>
        <dbReference type="ARBA" id="ARBA00007069"/>
    </source>
</evidence>
<dbReference type="PANTHER" id="PTHR30450:SF1">
    <property type="entry name" value="D-METHIONINE TRANSPORT SYSTEM PERMEASE PROTEIN METI-RELATED"/>
    <property type="match status" value="1"/>
</dbReference>
<evidence type="ECO:0000259" key="9">
    <source>
        <dbReference type="PROSITE" id="PS50928"/>
    </source>
</evidence>
<evidence type="ECO:0000256" key="6">
    <source>
        <dbReference type="ARBA" id="ARBA00022989"/>
    </source>
</evidence>
<comment type="caution">
    <text evidence="10">The sequence shown here is derived from an EMBL/GenBank/DDBJ whole genome shotgun (WGS) entry which is preliminary data.</text>
</comment>
<dbReference type="AlphaFoldDB" id="A0A402BGG6"/>
<keyword evidence="4" id="KW-1003">Cell membrane</keyword>
<evidence type="ECO:0000256" key="7">
    <source>
        <dbReference type="ARBA" id="ARBA00023136"/>
    </source>
</evidence>
<comment type="similarity">
    <text evidence="2">Belongs to the binding-protein-dependent transport system permease family. CysTW subfamily.</text>
</comment>
<dbReference type="RefSeq" id="WP_126630596.1">
    <property type="nucleotide sequence ID" value="NZ_BIFT01000002.1"/>
</dbReference>
<evidence type="ECO:0000256" key="5">
    <source>
        <dbReference type="ARBA" id="ARBA00022692"/>
    </source>
</evidence>
<feature type="domain" description="ABC transmembrane type-1" evidence="9">
    <location>
        <begin position="17"/>
        <end position="211"/>
    </location>
</feature>
<evidence type="ECO:0000313" key="10">
    <source>
        <dbReference type="EMBL" id="GCE30518.1"/>
    </source>
</evidence>
<keyword evidence="7 8" id="KW-0472">Membrane</keyword>
<protein>
    <submittedName>
        <fullName evidence="10">ABC transporter permease</fullName>
    </submittedName>
</protein>
<name>A0A402BGG6_9CHLR</name>
<dbReference type="PROSITE" id="PS50928">
    <property type="entry name" value="ABC_TM1"/>
    <property type="match status" value="1"/>
</dbReference>
<feature type="transmembrane region" description="Helical" evidence="8">
    <location>
        <begin position="85"/>
        <end position="108"/>
    </location>
</feature>
<feature type="transmembrane region" description="Helical" evidence="8">
    <location>
        <begin position="191"/>
        <end position="215"/>
    </location>
</feature>
<dbReference type="EMBL" id="BIFT01000002">
    <property type="protein sequence ID" value="GCE30518.1"/>
    <property type="molecule type" value="Genomic_DNA"/>
</dbReference>